<proteinExistence type="predicted"/>
<comment type="caution">
    <text evidence="2">The sequence shown here is derived from an EMBL/GenBank/DDBJ whole genome shotgun (WGS) entry which is preliminary data.</text>
</comment>
<evidence type="ECO:0000313" key="2">
    <source>
        <dbReference type="EMBL" id="MFC4982653.1"/>
    </source>
</evidence>
<feature type="compositionally biased region" description="Low complexity" evidence="1">
    <location>
        <begin position="50"/>
        <end position="68"/>
    </location>
</feature>
<sequence>MRHAGGPRTHREVRISAGPARVWTWTAGTASRPRSRKTGWRPGPSPSPRTPTGWCCVSRSRSGPGRSGLNAYVERTPEAEAAITAYRFDELGKGMNATLRGIKDAAERQG</sequence>
<accession>A0ABV9VG72</accession>
<dbReference type="RefSeq" id="WP_157841736.1">
    <property type="nucleotide sequence ID" value="NZ_JBHSJE010000011.1"/>
</dbReference>
<reference evidence="3" key="1">
    <citation type="journal article" date="2019" name="Int. J. Syst. Evol. Microbiol.">
        <title>The Global Catalogue of Microorganisms (GCM) 10K type strain sequencing project: providing services to taxonomists for standard genome sequencing and annotation.</title>
        <authorList>
            <consortium name="The Broad Institute Genomics Platform"/>
            <consortium name="The Broad Institute Genome Sequencing Center for Infectious Disease"/>
            <person name="Wu L."/>
            <person name="Ma J."/>
        </authorList>
    </citation>
    <scope>NUCLEOTIDE SEQUENCE [LARGE SCALE GENOMIC DNA]</scope>
    <source>
        <strain evidence="3">ICMP 257</strain>
    </source>
</reference>
<organism evidence="2 3">
    <name type="scientific">Streptomyces atroolivaceus</name>
    <dbReference type="NCBI Taxonomy" id="66869"/>
    <lineage>
        <taxon>Bacteria</taxon>
        <taxon>Bacillati</taxon>
        <taxon>Actinomycetota</taxon>
        <taxon>Actinomycetes</taxon>
        <taxon>Kitasatosporales</taxon>
        <taxon>Streptomycetaceae</taxon>
        <taxon>Streptomyces</taxon>
    </lineage>
</organism>
<keyword evidence="3" id="KW-1185">Reference proteome</keyword>
<dbReference type="EMBL" id="JBHSJE010000011">
    <property type="protein sequence ID" value="MFC4982653.1"/>
    <property type="molecule type" value="Genomic_DNA"/>
</dbReference>
<evidence type="ECO:0000313" key="3">
    <source>
        <dbReference type="Proteomes" id="UP001595908"/>
    </source>
</evidence>
<name>A0ABV9VG72_STRAZ</name>
<feature type="region of interest" description="Disordered" evidence="1">
    <location>
        <begin position="24"/>
        <end position="71"/>
    </location>
</feature>
<dbReference type="GeneID" id="43426559"/>
<protein>
    <submittedName>
        <fullName evidence="2">Uncharacterized protein</fullName>
    </submittedName>
</protein>
<dbReference type="Proteomes" id="UP001595908">
    <property type="component" value="Unassembled WGS sequence"/>
</dbReference>
<evidence type="ECO:0000256" key="1">
    <source>
        <dbReference type="SAM" id="MobiDB-lite"/>
    </source>
</evidence>
<gene>
    <name evidence="2" type="ORF">ACFPL4_30660</name>
</gene>